<dbReference type="Gene3D" id="1.10.260.40">
    <property type="entry name" value="lambda repressor-like DNA-binding domains"/>
    <property type="match status" value="1"/>
</dbReference>
<protein>
    <submittedName>
        <fullName evidence="2">Helix-turn-helix transcriptional regulator</fullName>
    </submittedName>
</protein>
<organism evidence="2 3">
    <name type="scientific">Nocardiopsis tropica</name>
    <dbReference type="NCBI Taxonomy" id="109330"/>
    <lineage>
        <taxon>Bacteria</taxon>
        <taxon>Bacillati</taxon>
        <taxon>Actinomycetota</taxon>
        <taxon>Actinomycetes</taxon>
        <taxon>Streptosporangiales</taxon>
        <taxon>Nocardiopsidaceae</taxon>
        <taxon>Nocardiopsis</taxon>
    </lineage>
</organism>
<gene>
    <name evidence="2" type="ORF">Q8A49_14730</name>
</gene>
<sequence length="72" mass="7944">MLSQTVDGAKLRSLREAARMSVAALAEQAKCSRWHIYGIETGRWQCSGEVYDLIKEALDADDDDLLEEGDAA</sequence>
<dbReference type="Pfam" id="PF13560">
    <property type="entry name" value="HTH_31"/>
    <property type="match status" value="1"/>
</dbReference>
<dbReference type="RefSeq" id="WP_330158816.1">
    <property type="nucleotide sequence ID" value="NZ_BAAAJA010000049.1"/>
</dbReference>
<name>A0ABU7KR27_9ACTN</name>
<dbReference type="PROSITE" id="PS50943">
    <property type="entry name" value="HTH_CROC1"/>
    <property type="match status" value="1"/>
</dbReference>
<evidence type="ECO:0000259" key="1">
    <source>
        <dbReference type="PROSITE" id="PS50943"/>
    </source>
</evidence>
<proteinExistence type="predicted"/>
<feature type="domain" description="HTH cro/C1-type" evidence="1">
    <location>
        <begin position="11"/>
        <end position="65"/>
    </location>
</feature>
<dbReference type="InterPro" id="IPR010982">
    <property type="entry name" value="Lambda_DNA-bd_dom_sf"/>
</dbReference>
<dbReference type="SMART" id="SM00530">
    <property type="entry name" value="HTH_XRE"/>
    <property type="match status" value="1"/>
</dbReference>
<evidence type="ECO:0000313" key="3">
    <source>
        <dbReference type="Proteomes" id="UP001348641"/>
    </source>
</evidence>
<dbReference type="Proteomes" id="UP001348641">
    <property type="component" value="Unassembled WGS sequence"/>
</dbReference>
<dbReference type="InterPro" id="IPR001387">
    <property type="entry name" value="Cro/C1-type_HTH"/>
</dbReference>
<reference evidence="2 3" key="1">
    <citation type="submission" date="2023-07" db="EMBL/GenBank/DDBJ databases">
        <authorList>
            <person name="Girao M."/>
            <person name="Carvalho M.F."/>
        </authorList>
    </citation>
    <scope>NUCLEOTIDE SEQUENCE [LARGE SCALE GENOMIC DNA]</scope>
    <source>
        <strain evidence="2 3">66/93</strain>
    </source>
</reference>
<comment type="caution">
    <text evidence="2">The sequence shown here is derived from an EMBL/GenBank/DDBJ whole genome shotgun (WGS) entry which is preliminary data.</text>
</comment>
<dbReference type="EMBL" id="JAUUCC010000033">
    <property type="protein sequence ID" value="MEE2051753.1"/>
    <property type="molecule type" value="Genomic_DNA"/>
</dbReference>
<dbReference type="SUPFAM" id="SSF47413">
    <property type="entry name" value="lambda repressor-like DNA-binding domains"/>
    <property type="match status" value="1"/>
</dbReference>
<dbReference type="CDD" id="cd00093">
    <property type="entry name" value="HTH_XRE"/>
    <property type="match status" value="1"/>
</dbReference>
<evidence type="ECO:0000313" key="2">
    <source>
        <dbReference type="EMBL" id="MEE2051753.1"/>
    </source>
</evidence>
<accession>A0ABU7KR27</accession>